<name>A0AAN5DEH8_9BILA</name>
<dbReference type="SUPFAM" id="SSF56112">
    <property type="entry name" value="Protein kinase-like (PK-like)"/>
    <property type="match status" value="1"/>
</dbReference>
<dbReference type="PANTHER" id="PTHR24055">
    <property type="entry name" value="MITOGEN-ACTIVATED PROTEIN KINASE"/>
    <property type="match status" value="1"/>
</dbReference>
<sequence length="206" mass="23629">MGKKDSRMTQGPGSGYYRPIETIAFGHANDRHVSYNEKVDIWSIGAILCEMITGRILFKAVPPKMDNPVTALNICGPIPNIVIDQHVKHEPSRKYLRDKSLKAVRMDFLKHFVDTGRPWLTKEVLQNGIHLVNFIDRTIAFDHTERMDVDEALAHPFLAGVRLPEKEVVSRQVIYDFGDRPMEEWKKLIWEAIQASPVQLDSLRLN</sequence>
<dbReference type="AlphaFoldDB" id="A0AAN5DEH8"/>
<protein>
    <recommendedName>
        <fullName evidence="3">Protein kinase domain-containing protein</fullName>
    </recommendedName>
</protein>
<evidence type="ECO:0000313" key="4">
    <source>
        <dbReference type="EMBL" id="GMR62043.1"/>
    </source>
</evidence>
<evidence type="ECO:0000256" key="2">
    <source>
        <dbReference type="ARBA" id="ARBA00022840"/>
    </source>
</evidence>
<dbReference type="PROSITE" id="PS50011">
    <property type="entry name" value="PROTEIN_KINASE_DOM"/>
    <property type="match status" value="1"/>
</dbReference>
<dbReference type="GO" id="GO:0005524">
    <property type="term" value="F:ATP binding"/>
    <property type="evidence" value="ECO:0007669"/>
    <property type="project" value="UniProtKB-KW"/>
</dbReference>
<dbReference type="EMBL" id="BTRK01000006">
    <property type="protein sequence ID" value="GMR62043.1"/>
    <property type="molecule type" value="Genomic_DNA"/>
</dbReference>
<organism evidence="4 5">
    <name type="scientific">Pristionchus mayeri</name>
    <dbReference type="NCBI Taxonomy" id="1317129"/>
    <lineage>
        <taxon>Eukaryota</taxon>
        <taxon>Metazoa</taxon>
        <taxon>Ecdysozoa</taxon>
        <taxon>Nematoda</taxon>
        <taxon>Chromadorea</taxon>
        <taxon>Rhabditida</taxon>
        <taxon>Rhabditina</taxon>
        <taxon>Diplogasteromorpha</taxon>
        <taxon>Diplogasteroidea</taxon>
        <taxon>Neodiplogasteridae</taxon>
        <taxon>Pristionchus</taxon>
    </lineage>
</organism>
<proteinExistence type="predicted"/>
<dbReference type="GO" id="GO:0004672">
    <property type="term" value="F:protein kinase activity"/>
    <property type="evidence" value="ECO:0007669"/>
    <property type="project" value="InterPro"/>
</dbReference>
<comment type="caution">
    <text evidence="4">The sequence shown here is derived from an EMBL/GenBank/DDBJ whole genome shotgun (WGS) entry which is preliminary data.</text>
</comment>
<dbReference type="Pfam" id="PF00069">
    <property type="entry name" value="Pkinase"/>
    <property type="match status" value="1"/>
</dbReference>
<feature type="domain" description="Protein kinase" evidence="3">
    <location>
        <begin position="1"/>
        <end position="158"/>
    </location>
</feature>
<dbReference type="InterPro" id="IPR000719">
    <property type="entry name" value="Prot_kinase_dom"/>
</dbReference>
<reference evidence="5" key="1">
    <citation type="submission" date="2022-10" db="EMBL/GenBank/DDBJ databases">
        <title>Genome assembly of Pristionchus species.</title>
        <authorList>
            <person name="Yoshida K."/>
            <person name="Sommer R.J."/>
        </authorList>
    </citation>
    <scope>NUCLEOTIDE SEQUENCE [LARGE SCALE GENOMIC DNA]</scope>
    <source>
        <strain evidence="5">RS5460</strain>
    </source>
</reference>
<evidence type="ECO:0000259" key="3">
    <source>
        <dbReference type="PROSITE" id="PS50011"/>
    </source>
</evidence>
<gene>
    <name evidence="4" type="ORF">PMAYCL1PPCAC_32238</name>
</gene>
<evidence type="ECO:0000256" key="1">
    <source>
        <dbReference type="ARBA" id="ARBA00022741"/>
    </source>
</evidence>
<keyword evidence="2" id="KW-0067">ATP-binding</keyword>
<dbReference type="Proteomes" id="UP001328107">
    <property type="component" value="Unassembled WGS sequence"/>
</dbReference>
<dbReference type="InterPro" id="IPR050117">
    <property type="entry name" value="MAPK"/>
</dbReference>
<dbReference type="InterPro" id="IPR011009">
    <property type="entry name" value="Kinase-like_dom_sf"/>
</dbReference>
<keyword evidence="1" id="KW-0547">Nucleotide-binding</keyword>
<dbReference type="Gene3D" id="1.10.510.10">
    <property type="entry name" value="Transferase(Phosphotransferase) domain 1"/>
    <property type="match status" value="1"/>
</dbReference>
<keyword evidence="5" id="KW-1185">Reference proteome</keyword>
<evidence type="ECO:0000313" key="5">
    <source>
        <dbReference type="Proteomes" id="UP001328107"/>
    </source>
</evidence>
<accession>A0AAN5DEH8</accession>
<dbReference type="Gene3D" id="3.30.200.20">
    <property type="entry name" value="Phosphorylase Kinase, domain 1"/>
    <property type="match status" value="1"/>
</dbReference>